<dbReference type="EMBL" id="JBITMB010000006">
    <property type="protein sequence ID" value="MFI7443785.1"/>
    <property type="molecule type" value="Genomic_DNA"/>
</dbReference>
<dbReference type="InterPro" id="IPR025164">
    <property type="entry name" value="Toastrack_DUF4097"/>
</dbReference>
<evidence type="ECO:0000259" key="1">
    <source>
        <dbReference type="Pfam" id="PF13349"/>
    </source>
</evidence>
<proteinExistence type="predicted"/>
<keyword evidence="3" id="KW-1185">Reference proteome</keyword>
<dbReference type="RefSeq" id="WP_397023934.1">
    <property type="nucleotide sequence ID" value="NZ_JBITMB010000006.1"/>
</dbReference>
<name>A0ABW8AAT1_9ACTN</name>
<protein>
    <submittedName>
        <fullName evidence="2">DUF4097 family beta strand repeat-containing protein</fullName>
    </submittedName>
</protein>
<dbReference type="Pfam" id="PF13349">
    <property type="entry name" value="DUF4097"/>
    <property type="match status" value="1"/>
</dbReference>
<accession>A0ABW8AAT1</accession>
<evidence type="ECO:0000313" key="3">
    <source>
        <dbReference type="Proteomes" id="UP001612928"/>
    </source>
</evidence>
<sequence>MRALWLLLGTVATVIALTLATVGLYHGVADADPPTEISRRSITVDQAVLDLQAGSGVHALFVQAGEAGELVLERRLRWSERRPDVTEEWDGRTLRLGAGCSDRLRDGPICDVGYVLFVPPEAIIEVRTVGASLHVAGVQGRVRVTTVSGDVRVTDALGDVHVRSGSGDVAAMELGGGRTDVEVGSGDVELVFRQPPTDVRAVIRASGGVSVVVPDDGTSYDVTTSATVVDMDVRHDPGSPRKITAETGDGRVRVCCG</sequence>
<gene>
    <name evidence="2" type="ORF">ACIBP5_27760</name>
</gene>
<comment type="caution">
    <text evidence="2">The sequence shown here is derived from an EMBL/GenBank/DDBJ whole genome shotgun (WGS) entry which is preliminary data.</text>
</comment>
<evidence type="ECO:0000313" key="2">
    <source>
        <dbReference type="EMBL" id="MFI7443785.1"/>
    </source>
</evidence>
<feature type="domain" description="DUF4097" evidence="1">
    <location>
        <begin position="133"/>
        <end position="234"/>
    </location>
</feature>
<dbReference type="Proteomes" id="UP001612928">
    <property type="component" value="Unassembled WGS sequence"/>
</dbReference>
<organism evidence="2 3">
    <name type="scientific">Nonomuraea indica</name>
    <dbReference type="NCBI Taxonomy" id="1581193"/>
    <lineage>
        <taxon>Bacteria</taxon>
        <taxon>Bacillati</taxon>
        <taxon>Actinomycetota</taxon>
        <taxon>Actinomycetes</taxon>
        <taxon>Streptosporangiales</taxon>
        <taxon>Streptosporangiaceae</taxon>
        <taxon>Nonomuraea</taxon>
    </lineage>
</organism>
<reference evidence="2 3" key="1">
    <citation type="submission" date="2024-10" db="EMBL/GenBank/DDBJ databases">
        <title>The Natural Products Discovery Center: Release of the First 8490 Sequenced Strains for Exploring Actinobacteria Biosynthetic Diversity.</title>
        <authorList>
            <person name="Kalkreuter E."/>
            <person name="Kautsar S.A."/>
            <person name="Yang D."/>
            <person name="Bader C.D."/>
            <person name="Teijaro C.N."/>
            <person name="Fluegel L."/>
            <person name="Davis C.M."/>
            <person name="Simpson J.R."/>
            <person name="Lauterbach L."/>
            <person name="Steele A.D."/>
            <person name="Gui C."/>
            <person name="Meng S."/>
            <person name="Li G."/>
            <person name="Viehrig K."/>
            <person name="Ye F."/>
            <person name="Su P."/>
            <person name="Kiefer A.F."/>
            <person name="Nichols A."/>
            <person name="Cepeda A.J."/>
            <person name="Yan W."/>
            <person name="Fan B."/>
            <person name="Jiang Y."/>
            <person name="Adhikari A."/>
            <person name="Zheng C.-J."/>
            <person name="Schuster L."/>
            <person name="Cowan T.M."/>
            <person name="Smanski M.J."/>
            <person name="Chevrette M.G."/>
            <person name="De Carvalho L.P.S."/>
            <person name="Shen B."/>
        </authorList>
    </citation>
    <scope>NUCLEOTIDE SEQUENCE [LARGE SCALE GENOMIC DNA]</scope>
    <source>
        <strain evidence="2 3">NPDC049503</strain>
    </source>
</reference>